<organism evidence="2">
    <name type="scientific">Araucaria cunninghamii</name>
    <name type="common">Hoop pine</name>
    <name type="synonym">Moreton Bay pine</name>
    <dbReference type="NCBI Taxonomy" id="56994"/>
    <lineage>
        <taxon>Eukaryota</taxon>
        <taxon>Viridiplantae</taxon>
        <taxon>Streptophyta</taxon>
        <taxon>Embryophyta</taxon>
        <taxon>Tracheophyta</taxon>
        <taxon>Spermatophyta</taxon>
        <taxon>Pinopsida</taxon>
        <taxon>Pinidae</taxon>
        <taxon>Conifers II</taxon>
        <taxon>Araucariales</taxon>
        <taxon>Araucariaceae</taxon>
        <taxon>Araucaria</taxon>
    </lineage>
</organism>
<proteinExistence type="predicted"/>
<evidence type="ECO:0000256" key="1">
    <source>
        <dbReference type="PROSITE-ProRule" id="PRU00259"/>
    </source>
</evidence>
<dbReference type="EMBL" id="GCKF01031714">
    <property type="protein sequence ID" value="JAG97698.1"/>
    <property type="molecule type" value="Transcribed_RNA"/>
</dbReference>
<dbReference type="InterPro" id="IPR011989">
    <property type="entry name" value="ARM-like"/>
</dbReference>
<evidence type="ECO:0000313" key="2">
    <source>
        <dbReference type="EMBL" id="JAG97698.1"/>
    </source>
</evidence>
<accession>A0A0D6R601</accession>
<dbReference type="PROSITE" id="PS50176">
    <property type="entry name" value="ARM_REPEAT"/>
    <property type="match status" value="1"/>
</dbReference>
<dbReference type="PANTHER" id="PTHR46168">
    <property type="entry name" value="ARMADILLO REPEAT ONLY 4"/>
    <property type="match status" value="1"/>
</dbReference>
<dbReference type="SMART" id="SM00185">
    <property type="entry name" value="ARM"/>
    <property type="match status" value="5"/>
</dbReference>
<dbReference type="InterPro" id="IPR016024">
    <property type="entry name" value="ARM-type_fold"/>
</dbReference>
<reference evidence="2" key="1">
    <citation type="submission" date="2015-03" db="EMBL/GenBank/DDBJ databases">
        <title>A transcriptome of Araucaria cunninghamii, an australian fine timber species.</title>
        <authorList>
            <person name="Jing Yi C.J.Y."/>
            <person name="Yin San L.Y.S."/>
            <person name="Abdul Karim S.S."/>
            <person name="Wan Azmi N.N."/>
            <person name="Hercus R.R."/>
            <person name="Croft L.L."/>
        </authorList>
    </citation>
    <scope>NUCLEOTIDE SEQUENCE</scope>
    <source>
        <strain evidence="2">MI0301</strain>
        <tissue evidence="2">Leaf</tissue>
    </source>
</reference>
<dbReference type="InterPro" id="IPR000225">
    <property type="entry name" value="Armadillo"/>
</dbReference>
<feature type="repeat" description="ARM" evidence="1">
    <location>
        <begin position="57"/>
        <end position="100"/>
    </location>
</feature>
<protein>
    <recommendedName>
        <fullName evidence="3">Armadillo repeat-containing domain-containing protein</fullName>
    </recommendedName>
</protein>
<dbReference type="SUPFAM" id="SSF48371">
    <property type="entry name" value="ARM repeat"/>
    <property type="match status" value="1"/>
</dbReference>
<name>A0A0D6R601_ARACU</name>
<dbReference type="Pfam" id="PF00514">
    <property type="entry name" value="Arm"/>
    <property type="match status" value="1"/>
</dbReference>
<dbReference type="AlphaFoldDB" id="A0A0D6R601"/>
<dbReference type="Gene3D" id="1.25.10.10">
    <property type="entry name" value="Leucine-rich Repeat Variant"/>
    <property type="match status" value="2"/>
</dbReference>
<sequence>MLSLPPIASTDPILSWVWGFIATVHNGTLEDKEDAANSLASLAADNDRNGKIIIEEGGVVPLLRLLKEGGSVAAQVAAATALGNLSTDQERVSQIVAEGAIPVVLGILHEAPMKVQAKVAHALSRMVSHDPNAKEAFGQQNVIRPLVSILGSDMDEPPAAGKNNLTIHSVVQLGIHRRPGNAAVDHPRGTAAALRREREEEDLAVKSEWKTEVARALWKLAEESESNSKRITDTKGLLCLAKLIQKDDGELQHNCLLAVMEITAAAERNSDLRRSAFKTNSPAAKAVVDQLLRVVEEEGKPDLQIPALRAIGCLARTFPARESRIIRPLVKQLGHMNPLVGGEAATALQKFADPGNFLHTEHSKGIIESGGVASLVRMLKLEEKEAQVAALILLCYLAIHVGNSEALEQAKALSALELVSRTSISQSQSVKELLHQAIKHLELYQAGGGGHPHREMYEYP</sequence>
<evidence type="ECO:0008006" key="3">
    <source>
        <dbReference type="Google" id="ProtNLM"/>
    </source>
</evidence>
<dbReference type="PANTHER" id="PTHR46168:SF1">
    <property type="entry name" value="ARMADILLO REPEAT ONLY 4"/>
    <property type="match status" value="1"/>
</dbReference>